<keyword evidence="1" id="KW-0472">Membrane</keyword>
<name>A0A520MHQ6_9GAMM</name>
<evidence type="ECO:0000259" key="2">
    <source>
        <dbReference type="Pfam" id="PF01578"/>
    </source>
</evidence>
<feature type="transmembrane region" description="Helical" evidence="1">
    <location>
        <begin position="63"/>
        <end position="82"/>
    </location>
</feature>
<evidence type="ECO:0000313" key="4">
    <source>
        <dbReference type="Proteomes" id="UP000315889"/>
    </source>
</evidence>
<dbReference type="GO" id="GO:0016787">
    <property type="term" value="F:hydrolase activity"/>
    <property type="evidence" value="ECO:0007669"/>
    <property type="project" value="UniProtKB-KW"/>
</dbReference>
<dbReference type="InterPro" id="IPR052372">
    <property type="entry name" value="YpjD/HemX"/>
</dbReference>
<feature type="transmembrane region" description="Helical" evidence="1">
    <location>
        <begin position="210"/>
        <end position="226"/>
    </location>
</feature>
<feature type="domain" description="Cytochrome c assembly protein" evidence="2">
    <location>
        <begin position="40"/>
        <end position="262"/>
    </location>
</feature>
<keyword evidence="1" id="KW-1133">Transmembrane helix</keyword>
<feature type="transmembrane region" description="Helical" evidence="1">
    <location>
        <begin position="94"/>
        <end position="111"/>
    </location>
</feature>
<dbReference type="Pfam" id="PF01578">
    <property type="entry name" value="Cytochrom_C_asm"/>
    <property type="match status" value="1"/>
</dbReference>
<dbReference type="AlphaFoldDB" id="A0A520MHQ6"/>
<comment type="caution">
    <text evidence="3">The sequence shown here is derived from an EMBL/GenBank/DDBJ whole genome shotgun (WGS) entry which is preliminary data.</text>
</comment>
<dbReference type="GO" id="GO:0017004">
    <property type="term" value="P:cytochrome complex assembly"/>
    <property type="evidence" value="ECO:0007669"/>
    <property type="project" value="InterPro"/>
</dbReference>
<sequence length="264" mass="29185">MLSSVSGIFSIIAYLIGFIYLATKLPKETGFNQSLLKKIALLAIILHGSAAVNLLFTGQGLDLSLFIILMLIAFVINVIVFVSGQNKPLHSMYLALFPISAISLALALSTPSTKSVITISPYIQSHVLASILAYSLLAFAALQALLTGYQNWQLKHKRQSLLMRTFPPLQTMEEFLFELIWAGEALLTLSLVSGFLFYEDMFDQKLLHKVTLSIVAWCVYGILLWGRHSRGWRGIKAISWSLVGFSAILMGYIGSKIVLELILA</sequence>
<feature type="transmembrane region" description="Helical" evidence="1">
    <location>
        <begin position="35"/>
        <end position="57"/>
    </location>
</feature>
<gene>
    <name evidence="3" type="ORF">EVB03_03070</name>
</gene>
<accession>A0A520MHQ6</accession>
<reference evidence="3 4" key="1">
    <citation type="submission" date="2019-02" db="EMBL/GenBank/DDBJ databases">
        <title>Prokaryotic population dynamics and viral predation in marine succession experiment using metagenomics: the confinement effect.</title>
        <authorList>
            <person name="Haro-Moreno J.M."/>
            <person name="Rodriguez-Valera F."/>
            <person name="Lopez-Perez M."/>
        </authorList>
    </citation>
    <scope>NUCLEOTIDE SEQUENCE [LARGE SCALE GENOMIC DNA]</scope>
    <source>
        <strain evidence="3">MED-G170</strain>
    </source>
</reference>
<proteinExistence type="predicted"/>
<dbReference type="GO" id="GO:0020037">
    <property type="term" value="F:heme binding"/>
    <property type="evidence" value="ECO:0007669"/>
    <property type="project" value="InterPro"/>
</dbReference>
<dbReference type="InterPro" id="IPR002541">
    <property type="entry name" value="Cyt_c_assembly"/>
</dbReference>
<feature type="transmembrane region" description="Helical" evidence="1">
    <location>
        <begin position="238"/>
        <end position="259"/>
    </location>
</feature>
<dbReference type="GO" id="GO:0005886">
    <property type="term" value="C:plasma membrane"/>
    <property type="evidence" value="ECO:0007669"/>
    <property type="project" value="TreeGrafter"/>
</dbReference>
<dbReference type="PANTHER" id="PTHR38034">
    <property type="entry name" value="INNER MEMBRANE PROTEIN YPJD"/>
    <property type="match status" value="1"/>
</dbReference>
<feature type="transmembrane region" description="Helical" evidence="1">
    <location>
        <begin position="6"/>
        <end position="23"/>
    </location>
</feature>
<keyword evidence="3" id="KW-0378">Hydrolase</keyword>
<protein>
    <submittedName>
        <fullName evidence="3">Phosphohydrolase</fullName>
    </submittedName>
</protein>
<feature type="transmembrane region" description="Helical" evidence="1">
    <location>
        <begin position="131"/>
        <end position="154"/>
    </location>
</feature>
<evidence type="ECO:0000256" key="1">
    <source>
        <dbReference type="SAM" id="Phobius"/>
    </source>
</evidence>
<dbReference type="PANTHER" id="PTHR38034:SF1">
    <property type="entry name" value="INNER MEMBRANE PROTEIN YPJD"/>
    <property type="match status" value="1"/>
</dbReference>
<dbReference type="EMBL" id="SHBP01000003">
    <property type="protein sequence ID" value="RZO20707.1"/>
    <property type="molecule type" value="Genomic_DNA"/>
</dbReference>
<feature type="transmembrane region" description="Helical" evidence="1">
    <location>
        <begin position="175"/>
        <end position="198"/>
    </location>
</feature>
<keyword evidence="1" id="KW-0812">Transmembrane</keyword>
<dbReference type="Proteomes" id="UP000315889">
    <property type="component" value="Unassembled WGS sequence"/>
</dbReference>
<evidence type="ECO:0000313" key="3">
    <source>
        <dbReference type="EMBL" id="RZO20707.1"/>
    </source>
</evidence>
<organism evidence="3 4">
    <name type="scientific">SAR92 clade bacterium</name>
    <dbReference type="NCBI Taxonomy" id="2315479"/>
    <lineage>
        <taxon>Bacteria</taxon>
        <taxon>Pseudomonadati</taxon>
        <taxon>Pseudomonadota</taxon>
        <taxon>Gammaproteobacteria</taxon>
        <taxon>Cellvibrionales</taxon>
        <taxon>Porticoccaceae</taxon>
        <taxon>SAR92 clade</taxon>
    </lineage>
</organism>